<reference evidence="4 5" key="1">
    <citation type="submission" date="2018-11" db="EMBL/GenBank/DDBJ databases">
        <title>Complete genome sequencing of the Actinobacteria Serinibacter sp. K3-2.</title>
        <authorList>
            <person name="Rakitin A.L."/>
            <person name="Beletsky A.V."/>
            <person name="Mardanov A.V."/>
            <person name="Ravin N.V."/>
            <person name="Gromova A.S."/>
            <person name="Filippova S.N."/>
            <person name="Gal'Chenko V.F."/>
        </authorList>
    </citation>
    <scope>NUCLEOTIDE SEQUENCE [LARGE SCALE GENOMIC DNA]</scope>
    <source>
        <strain evidence="4 5">K3-2</strain>
    </source>
</reference>
<dbReference type="Gene3D" id="3.40.50.720">
    <property type="entry name" value="NAD(P)-binding Rossmann-like Domain"/>
    <property type="match status" value="1"/>
</dbReference>
<keyword evidence="2" id="KW-0560">Oxidoreductase</keyword>
<comment type="similarity">
    <text evidence="1 2">Belongs to the dTDP-4-dehydrorhamnose reductase family.</text>
</comment>
<dbReference type="GO" id="GO:0008831">
    <property type="term" value="F:dTDP-4-dehydrorhamnose reductase activity"/>
    <property type="evidence" value="ECO:0007669"/>
    <property type="project" value="UniProtKB-EC"/>
</dbReference>
<dbReference type="PANTHER" id="PTHR10491">
    <property type="entry name" value="DTDP-4-DEHYDRORHAMNOSE REDUCTASE"/>
    <property type="match status" value="1"/>
</dbReference>
<evidence type="ECO:0000313" key="5">
    <source>
        <dbReference type="Proteomes" id="UP000297318"/>
    </source>
</evidence>
<organism evidence="4 5">
    <name type="scientific">Serinibacter arcticus</name>
    <dbReference type="NCBI Taxonomy" id="1655435"/>
    <lineage>
        <taxon>Bacteria</taxon>
        <taxon>Bacillati</taxon>
        <taxon>Actinomycetota</taxon>
        <taxon>Actinomycetes</taxon>
        <taxon>Micrococcales</taxon>
        <taxon>Beutenbergiaceae</taxon>
        <taxon>Serinibacter</taxon>
    </lineage>
</organism>
<proteinExistence type="inferred from homology"/>
<dbReference type="Gene3D" id="3.90.25.10">
    <property type="entry name" value="UDP-galactose 4-epimerase, domain 1"/>
    <property type="match status" value="1"/>
</dbReference>
<protein>
    <recommendedName>
        <fullName evidence="2">dTDP-4-dehydrorhamnose reductase</fullName>
        <ecNumber evidence="2">1.1.1.133</ecNumber>
    </recommendedName>
</protein>
<evidence type="ECO:0000313" key="4">
    <source>
        <dbReference type="EMBL" id="TGO04073.1"/>
    </source>
</evidence>
<dbReference type="InterPro" id="IPR029903">
    <property type="entry name" value="RmlD-like-bd"/>
</dbReference>
<keyword evidence="2" id="KW-0521">NADP</keyword>
<dbReference type="CDD" id="cd05254">
    <property type="entry name" value="dTDP_HR_like_SDR_e"/>
    <property type="match status" value="1"/>
</dbReference>
<accession>A0A4Z1E0R9</accession>
<dbReference type="GO" id="GO:0019305">
    <property type="term" value="P:dTDP-rhamnose biosynthetic process"/>
    <property type="evidence" value="ECO:0007669"/>
    <property type="project" value="UniProtKB-UniPathway"/>
</dbReference>
<evidence type="ECO:0000256" key="1">
    <source>
        <dbReference type="ARBA" id="ARBA00010944"/>
    </source>
</evidence>
<feature type="domain" description="RmlD-like substrate binding" evidence="3">
    <location>
        <begin position="6"/>
        <end position="272"/>
    </location>
</feature>
<dbReference type="NCBIfam" id="TIGR01214">
    <property type="entry name" value="rmlD"/>
    <property type="match status" value="1"/>
</dbReference>
<dbReference type="EMBL" id="RHPJ01000004">
    <property type="protein sequence ID" value="TGO04073.1"/>
    <property type="molecule type" value="Genomic_DNA"/>
</dbReference>
<dbReference type="PANTHER" id="PTHR10491:SF4">
    <property type="entry name" value="METHIONINE ADENOSYLTRANSFERASE 2 SUBUNIT BETA"/>
    <property type="match status" value="1"/>
</dbReference>
<evidence type="ECO:0000259" key="3">
    <source>
        <dbReference type="Pfam" id="PF04321"/>
    </source>
</evidence>
<dbReference type="SUPFAM" id="SSF51735">
    <property type="entry name" value="NAD(P)-binding Rossmann-fold domains"/>
    <property type="match status" value="1"/>
</dbReference>
<comment type="function">
    <text evidence="2">Catalyzes the reduction of dTDP-6-deoxy-L-lyxo-4-hexulose to yield dTDP-L-rhamnose.</text>
</comment>
<dbReference type="Pfam" id="PF04321">
    <property type="entry name" value="RmlD_sub_bind"/>
    <property type="match status" value="1"/>
</dbReference>
<comment type="caution">
    <text evidence="4">The sequence shown here is derived from an EMBL/GenBank/DDBJ whole genome shotgun (WGS) entry which is preliminary data.</text>
</comment>
<dbReference type="GO" id="GO:0005829">
    <property type="term" value="C:cytosol"/>
    <property type="evidence" value="ECO:0007669"/>
    <property type="project" value="TreeGrafter"/>
</dbReference>
<sequence>MEGRRMRVLVTGAAGMLGQDLCARLAGEHDVVAADRDTLDITSERAVDAAVRDVDVVVNCAAWTAVDDAETREADAFLLNAVGPHLLARAASAAGARLVQISTDYVFDGAATEPYAADAPVRPASAYGRTKAAGEWAALQADALVVRTAWLYGAGGPNFPRTMARLASERDRLTVVSDQVGQPTWTVDVADVVTQLLETEAPRGVYHATSSGKASWFEFAQEVVAAVGKDRSMVAPVTSAEFVRPAPRPASSVLAHDSLVAAGVEPIGDWRGRWALAAPSIVG</sequence>
<evidence type="ECO:0000256" key="2">
    <source>
        <dbReference type="RuleBase" id="RU364082"/>
    </source>
</evidence>
<name>A0A4Z1E0R9_9MICO</name>
<dbReference type="InterPro" id="IPR005913">
    <property type="entry name" value="dTDP_dehydrorham_reduct"/>
</dbReference>
<dbReference type="EC" id="1.1.1.133" evidence="2"/>
<dbReference type="AlphaFoldDB" id="A0A4Z1E0R9"/>
<keyword evidence="5" id="KW-1185">Reference proteome</keyword>
<gene>
    <name evidence="4" type="ORF">SERN_2664</name>
</gene>
<dbReference type="Proteomes" id="UP000297318">
    <property type="component" value="Unassembled WGS sequence"/>
</dbReference>
<comment type="pathway">
    <text evidence="2">Carbohydrate biosynthesis; dTDP-L-rhamnose biosynthesis.</text>
</comment>
<dbReference type="InterPro" id="IPR036291">
    <property type="entry name" value="NAD(P)-bd_dom_sf"/>
</dbReference>
<dbReference type="UniPathway" id="UPA00124"/>